<protein>
    <submittedName>
        <fullName evidence="4">TonB-dependent receptor plug domain-containing protein</fullName>
    </submittedName>
</protein>
<feature type="domain" description="TonB-dependent receptor plug" evidence="3">
    <location>
        <begin position="645"/>
        <end position="688"/>
    </location>
</feature>
<feature type="signal peptide" evidence="1">
    <location>
        <begin position="1"/>
        <end position="20"/>
    </location>
</feature>
<proteinExistence type="predicted"/>
<dbReference type="InterPro" id="IPR002890">
    <property type="entry name" value="MG2"/>
</dbReference>
<dbReference type="GO" id="GO:0004866">
    <property type="term" value="F:endopeptidase inhibitor activity"/>
    <property type="evidence" value="ECO:0007669"/>
    <property type="project" value="InterPro"/>
</dbReference>
<accession>A0A966DVC1</accession>
<reference evidence="4" key="1">
    <citation type="submission" date="2020-01" db="EMBL/GenBank/DDBJ databases">
        <authorList>
            <person name="Seo Y.L."/>
        </authorList>
    </citation>
    <scope>NUCLEOTIDE SEQUENCE</scope>
    <source>
        <strain evidence="4">R11</strain>
    </source>
</reference>
<dbReference type="Gene3D" id="2.60.40.1930">
    <property type="match status" value="1"/>
</dbReference>
<reference evidence="4" key="2">
    <citation type="submission" date="2020-10" db="EMBL/GenBank/DDBJ databases">
        <title>Mucilaginibacter sp. nov., isolated from soil.</title>
        <authorList>
            <person name="Jeon C.O."/>
        </authorList>
    </citation>
    <scope>NUCLEOTIDE SEQUENCE</scope>
    <source>
        <strain evidence="4">R11</strain>
    </source>
</reference>
<dbReference type="SUPFAM" id="SSF56935">
    <property type="entry name" value="Porins"/>
    <property type="match status" value="1"/>
</dbReference>
<dbReference type="Gene3D" id="2.170.130.10">
    <property type="entry name" value="TonB-dependent receptor, plug domain"/>
    <property type="match status" value="1"/>
</dbReference>
<dbReference type="Pfam" id="PF01835">
    <property type="entry name" value="MG2"/>
    <property type="match status" value="1"/>
</dbReference>
<dbReference type="AlphaFoldDB" id="A0A966DVC1"/>
<feature type="chain" id="PRO_5037928641" evidence="1">
    <location>
        <begin position="21"/>
        <end position="792"/>
    </location>
</feature>
<evidence type="ECO:0000256" key="1">
    <source>
        <dbReference type="SAM" id="SignalP"/>
    </source>
</evidence>
<comment type="caution">
    <text evidence="4">The sequence shown here is derived from an EMBL/GenBank/DDBJ whole genome shotgun (WGS) entry which is preliminary data.</text>
</comment>
<organism evidence="4 5">
    <name type="scientific">Mucilaginibacter agri</name>
    <dbReference type="NCBI Taxonomy" id="2695265"/>
    <lineage>
        <taxon>Bacteria</taxon>
        <taxon>Pseudomonadati</taxon>
        <taxon>Bacteroidota</taxon>
        <taxon>Sphingobacteriia</taxon>
        <taxon>Sphingobacteriales</taxon>
        <taxon>Sphingobacteriaceae</taxon>
        <taxon>Mucilaginibacter</taxon>
    </lineage>
</organism>
<sequence length="792" mass="87269">MRRSILLLALLAFTCLHVFAQTSTLSKQLTTYLNQFSLTEKAYLQFDKPYYAAGDTLYFKAYLTMGQRHQLSAISGVLHVDLISPQNKIYQSVKLQTINGLAWGDFVLPDSLARGNYRVRAYTNWMRNNGDADFFEQVIPVGSVLAAVSSSKSTDTRPDLQFFPEGGDMLTGAMGKVAFKAMAANGKGIDVSGIITDMEGKTVTAFKSSHNGMGAFMLNPKNGQQYKALVTYPNGTQSTVELPHANTCGIVLKIDNDTTQQARLQLIANDQYFAENKDKEVNVLIYSGGYATTLHLKLDSTNISLALLKKHLSPGIAVVTLFSSDGQPQSERLIFVQKPNEFSLALASDKQAYRTREKVMMDLHPQSSSDSTAIAHYSVAVINESKVPTDADAENSIYSYMLLTSELKGHIEQPGYYFNNVSAKTIADLDLVMLTHGYRRFEWKHLTDLKQPPVTYQPERGIEISGRVKNWGGKPTANSTVTLIPRGAQPITGHADSIGNFKFKDLVFTDTANFIIQALKKSGDDATEIKYYGAVKSPALQQVVTSTGSQDVNQLMTTYLANSAQQHRLDSLKLLKGRMLKEVKIRAIRNSNNYRSSSPTGPGHADQVIHMDDVKTVGFLGTVLQGRLVGLEITDDMVLFFKKPMAIYLDGVEFAGSLKDIPTETIETVEVFKFASASIYGMNGGNGVIALTSWQGKGRQAKDIVARGVLPITVPGFYKAREFYAPKYEAKSSTIPDLRSTIYWQPELTTDAKGNASFNYYNADGTGTYRVIVEGIDEAGHIGRAVYRYAVK</sequence>
<dbReference type="EMBL" id="WWEO01000044">
    <property type="protein sequence ID" value="NCD71321.1"/>
    <property type="molecule type" value="Genomic_DNA"/>
</dbReference>
<keyword evidence="1" id="KW-0732">Signal</keyword>
<feature type="domain" description="Macroglobulin" evidence="2">
    <location>
        <begin position="41"/>
        <end position="127"/>
    </location>
</feature>
<evidence type="ECO:0000259" key="2">
    <source>
        <dbReference type="Pfam" id="PF01835"/>
    </source>
</evidence>
<evidence type="ECO:0000313" key="5">
    <source>
        <dbReference type="Proteomes" id="UP000638732"/>
    </source>
</evidence>
<dbReference type="Proteomes" id="UP000638732">
    <property type="component" value="Unassembled WGS sequence"/>
</dbReference>
<name>A0A966DVC1_9SPHI</name>
<keyword evidence="4" id="KW-0675">Receptor</keyword>
<dbReference type="InterPro" id="IPR012910">
    <property type="entry name" value="Plug_dom"/>
</dbReference>
<evidence type="ECO:0000313" key="4">
    <source>
        <dbReference type="EMBL" id="NCD71321.1"/>
    </source>
</evidence>
<gene>
    <name evidence="4" type="ORF">GSY63_18285</name>
</gene>
<dbReference type="Pfam" id="PF07715">
    <property type="entry name" value="Plug"/>
    <property type="match status" value="1"/>
</dbReference>
<dbReference type="InterPro" id="IPR037066">
    <property type="entry name" value="Plug_dom_sf"/>
</dbReference>
<evidence type="ECO:0000259" key="3">
    <source>
        <dbReference type="Pfam" id="PF07715"/>
    </source>
</evidence>
<keyword evidence="5" id="KW-1185">Reference proteome</keyword>